<dbReference type="SUPFAM" id="SSF50475">
    <property type="entry name" value="FMN-binding split barrel"/>
    <property type="match status" value="1"/>
</dbReference>
<dbReference type="Gene3D" id="2.30.110.10">
    <property type="entry name" value="Electron Transport, Fmn-binding Protein, Chain A"/>
    <property type="match status" value="1"/>
</dbReference>
<dbReference type="PANTHER" id="PTHR34071">
    <property type="entry name" value="5-NITROIMIDAZOLE ANTIBIOTICS RESISTANCE PROTEIN, NIMA-FAMILY-RELATED PROTEIN-RELATED"/>
    <property type="match status" value="1"/>
</dbReference>
<accession>A0A380NLB3</accession>
<sequence length="156" mass="17673">MRRSDREVTSEQRIEEIIEACQIIRLGIHDEERIYIVPLHFGYERDDGGYVFYCHGASEGKKINLLKTNGYVGFELDGGYEIIPAAVACGYSSTFYSVIGEGQVSFVEEDAEKIKALQMIMKHYTHTTDWELPLAAVKNTAVLKLVCESMTCKEHN</sequence>
<proteinExistence type="predicted"/>
<organism evidence="1 2">
    <name type="scientific">Veillonella criceti</name>
    <dbReference type="NCBI Taxonomy" id="103891"/>
    <lineage>
        <taxon>Bacteria</taxon>
        <taxon>Bacillati</taxon>
        <taxon>Bacillota</taxon>
        <taxon>Negativicutes</taxon>
        <taxon>Veillonellales</taxon>
        <taxon>Veillonellaceae</taxon>
        <taxon>Veillonella</taxon>
    </lineage>
</organism>
<dbReference type="EMBL" id="UHIO01000001">
    <property type="protein sequence ID" value="SUP43597.1"/>
    <property type="molecule type" value="Genomic_DNA"/>
</dbReference>
<protein>
    <submittedName>
        <fullName evidence="1">Predicted flavin-nucleotide-binding protein</fullName>
    </submittedName>
</protein>
<dbReference type="Proteomes" id="UP000255367">
    <property type="component" value="Unassembled WGS sequence"/>
</dbReference>
<dbReference type="OrthoDB" id="9794935at2"/>
<dbReference type="Pfam" id="PF12900">
    <property type="entry name" value="Pyridox_ox_2"/>
    <property type="match status" value="1"/>
</dbReference>
<gene>
    <name evidence="1" type="ORF">NCTC12020_01238</name>
</gene>
<keyword evidence="2" id="KW-1185">Reference proteome</keyword>
<name>A0A380NLB3_9FIRM</name>
<dbReference type="RefSeq" id="WP_115310398.1">
    <property type="nucleotide sequence ID" value="NZ_UHIO01000001.1"/>
</dbReference>
<dbReference type="InterPro" id="IPR012349">
    <property type="entry name" value="Split_barrel_FMN-bd"/>
</dbReference>
<evidence type="ECO:0000313" key="2">
    <source>
        <dbReference type="Proteomes" id="UP000255367"/>
    </source>
</evidence>
<reference evidence="1 2" key="1">
    <citation type="submission" date="2018-06" db="EMBL/GenBank/DDBJ databases">
        <authorList>
            <consortium name="Pathogen Informatics"/>
            <person name="Doyle S."/>
        </authorList>
    </citation>
    <scope>NUCLEOTIDE SEQUENCE [LARGE SCALE GENOMIC DNA]</scope>
    <source>
        <strain evidence="1 2">NCTC12020</strain>
    </source>
</reference>
<dbReference type="InterPro" id="IPR024747">
    <property type="entry name" value="Pyridox_Oxase-rel"/>
</dbReference>
<dbReference type="AlphaFoldDB" id="A0A380NLB3"/>
<evidence type="ECO:0000313" key="1">
    <source>
        <dbReference type="EMBL" id="SUP43597.1"/>
    </source>
</evidence>
<dbReference type="PANTHER" id="PTHR34071:SF2">
    <property type="entry name" value="FLAVIN-NUCLEOTIDE-BINDING PROTEIN"/>
    <property type="match status" value="1"/>
</dbReference>